<keyword evidence="9" id="KW-0926">Vacuole</keyword>
<evidence type="ECO:0000256" key="9">
    <source>
        <dbReference type="PIRNR" id="PIRNR007860"/>
    </source>
</evidence>
<dbReference type="GO" id="GO:0000329">
    <property type="term" value="C:fungal-type vacuole membrane"/>
    <property type="evidence" value="ECO:0007669"/>
    <property type="project" value="UniProtKB-UniRule"/>
</dbReference>
<gene>
    <name evidence="14" type="ORF">LAMI_0C05094G</name>
</gene>
<dbReference type="Gene3D" id="3.30.40.10">
    <property type="entry name" value="Zinc/RING finger domain, C3HC4 (zinc finger)"/>
    <property type="match status" value="1"/>
</dbReference>
<dbReference type="InterPro" id="IPR000547">
    <property type="entry name" value="Clathrin_H-chain/VPS_repeat"/>
</dbReference>
<evidence type="ECO:0000256" key="3">
    <source>
        <dbReference type="ARBA" id="ARBA00022723"/>
    </source>
</evidence>
<dbReference type="Pfam" id="PF23341">
    <property type="entry name" value="PEP5_VPS11_N"/>
    <property type="match status" value="1"/>
</dbReference>
<evidence type="ECO:0000256" key="1">
    <source>
        <dbReference type="ARBA" id="ARBA00007070"/>
    </source>
</evidence>
<evidence type="ECO:0000256" key="11">
    <source>
        <dbReference type="PROSITE-ProRule" id="PRU01006"/>
    </source>
</evidence>
<keyword evidence="2 9" id="KW-0813">Transport</keyword>
<name>A0A1G4J2E5_9SACH</name>
<feature type="domain" description="RING-type" evidence="13">
    <location>
        <begin position="928"/>
        <end position="971"/>
    </location>
</feature>
<evidence type="ECO:0000313" key="15">
    <source>
        <dbReference type="Proteomes" id="UP000191024"/>
    </source>
</evidence>
<dbReference type="AlphaFoldDB" id="A0A1G4J2E5"/>
<dbReference type="InterPro" id="IPR016528">
    <property type="entry name" value="VPS11"/>
</dbReference>
<dbReference type="Proteomes" id="UP000191024">
    <property type="component" value="Chromosome C"/>
</dbReference>
<dbReference type="InterPro" id="IPR024763">
    <property type="entry name" value="VPS11_C"/>
</dbReference>
<dbReference type="SMART" id="SM00184">
    <property type="entry name" value="RING"/>
    <property type="match status" value="1"/>
</dbReference>
<feature type="coiled-coil region" evidence="12">
    <location>
        <begin position="880"/>
        <end position="914"/>
    </location>
</feature>
<keyword evidence="3" id="KW-0479">Metal-binding</keyword>
<dbReference type="InterPro" id="IPR013083">
    <property type="entry name" value="Znf_RING/FYVE/PHD"/>
</dbReference>
<keyword evidence="12" id="KW-0175">Coiled coil</keyword>
<keyword evidence="9" id="KW-0833">Ubl conjugation pathway</keyword>
<dbReference type="InterPro" id="IPR001841">
    <property type="entry name" value="Znf_RING"/>
</dbReference>
<evidence type="ECO:0000256" key="5">
    <source>
        <dbReference type="ARBA" id="ARBA00022833"/>
    </source>
</evidence>
<dbReference type="STRING" id="1230905.A0A1G4J2E5"/>
<sequence>MSFSSWRQFQFYDVTPIKDPQTGTSSLLYSDPTISAAASLGPNKLVIAVQSKVIKIIGLGELKLKYQFTAYADEFQISYLYAISENFLVSVGENLGSPSVIKLWKLDKCPRDAFDFHAAIEIKNEKNTFPISAVSISQDATCLVIGFANGRIILVRGDLLRDRGSKQRVIYEDSNKEPITSLYLDSTSNICFASTTSSIFVLATNGRNNGLPETVLNSKSGVDLNCSSLNFDDTELVCATSESLEFYKPNGERRSLVVDIPLRRRIQVIDQSRLLVISGTEAPNSAALNIDGLVSSNNRALVLDVRNKFVTMTTLISGNVLDVFTGEVGGITSLYILSSNGELYKLQEKSVDEKLHILEQKQLYEIALELAKQQDIDETKMQSIRKEYAGHLYENGSRSASVDQYIQCIPITEISEVIAKFGTENTTSISDVRNLSRYLKAVIRRNLGNPDHVTLYLICLIKLKDEDSIEDFISHFSRNGKLMDEAEPESSWNTNDDAYFFSDKILFDLDLVLRMLTESNLLNESYKLARKFSKDPIVVVETVLGNLRDAHRALLYVKSLAVDDALRVLIKYSKHLLQVLPNDTNALLIELFTGRYKPNAYNDSNHKECSSDDLVKDVFYSYSTFVRGMLSSSGDVNGPEVDHPSTYQPPKPALIFPSFIGHSFEFVVFLEACLESYNKFDALPNDKQVVLTTLYDTYLSLTLEDKEERQKEWKEKASKVFKESQKLVSDSKILQGGDKLRATSGVDNSLMKLISHVNQLSLRQNSTSDDEGEFELEFDETMNFADTFRSNLLSRSPQYCMFFLEKYGDKEPSLYVMALYHFISSKSVFQGIGGETVYRQKILDKVLELNLIPILEILQILASTSVATMSLVKDLLITHIQQENQEIKNNEKLIESYKADLAEKRGILAQLSEADEGQSKIQMKDKICNLCQTVINLPLVYFKCGHIFHQNCLNEETSLEEGDKLYRCPICVVNLKTTEGLIANREEVKRNTQLLEIGLASKQNSRDRFRVVAEFIGKGTLEPSGMIFDDDLR</sequence>
<dbReference type="Pfam" id="PF12451">
    <property type="entry name" value="VPS11_C"/>
    <property type="match status" value="1"/>
</dbReference>
<dbReference type="OrthoDB" id="26184at2759"/>
<evidence type="ECO:0000256" key="6">
    <source>
        <dbReference type="ARBA" id="ARBA00022927"/>
    </source>
</evidence>
<dbReference type="Pfam" id="PF13923">
    <property type="entry name" value="zf-C3HC4_2"/>
    <property type="match status" value="1"/>
</dbReference>
<comment type="subcellular location">
    <subcellularLocation>
        <location evidence="8">Endomembrane system</location>
        <topology evidence="8">Peripheral membrane protein</topology>
        <orientation evidence="8">Cytoplasmic side</orientation>
    </subcellularLocation>
    <subcellularLocation>
        <location evidence="9">Vacuole membrane</location>
        <topology evidence="9">Peripheral membrane protein</topology>
        <orientation evidence="9">Cytoplasmic side</orientation>
    </subcellularLocation>
</comment>
<dbReference type="SUPFAM" id="SSF57850">
    <property type="entry name" value="RING/U-box"/>
    <property type="match status" value="1"/>
</dbReference>
<feature type="repeat" description="CHCR" evidence="11">
    <location>
        <begin position="405"/>
        <end position="585"/>
    </location>
</feature>
<organism evidence="14 15">
    <name type="scientific">Lachancea mirantina</name>
    <dbReference type="NCBI Taxonomy" id="1230905"/>
    <lineage>
        <taxon>Eukaryota</taxon>
        <taxon>Fungi</taxon>
        <taxon>Dikarya</taxon>
        <taxon>Ascomycota</taxon>
        <taxon>Saccharomycotina</taxon>
        <taxon>Saccharomycetes</taxon>
        <taxon>Saccharomycetales</taxon>
        <taxon>Saccharomycetaceae</taxon>
        <taxon>Lachancea</taxon>
    </lineage>
</organism>
<keyword evidence="6 9" id="KW-0653">Protein transport</keyword>
<keyword evidence="5" id="KW-0862">Zinc</keyword>
<dbReference type="InterPro" id="IPR036322">
    <property type="entry name" value="WD40_repeat_dom_sf"/>
</dbReference>
<keyword evidence="4 10" id="KW-0863">Zinc-finger</keyword>
<evidence type="ECO:0000256" key="4">
    <source>
        <dbReference type="ARBA" id="ARBA00022771"/>
    </source>
</evidence>
<evidence type="ECO:0000256" key="2">
    <source>
        <dbReference type="ARBA" id="ARBA00022448"/>
    </source>
</evidence>
<dbReference type="InterPro" id="IPR057308">
    <property type="entry name" value="CHCR_PEP5_VPS11"/>
</dbReference>
<dbReference type="GO" id="GO:0030674">
    <property type="term" value="F:protein-macromolecule adaptor activity"/>
    <property type="evidence" value="ECO:0007669"/>
    <property type="project" value="TreeGrafter"/>
</dbReference>
<evidence type="ECO:0000256" key="12">
    <source>
        <dbReference type="SAM" id="Coils"/>
    </source>
</evidence>
<dbReference type="PANTHER" id="PTHR23323">
    <property type="entry name" value="VACUOLAR PROTEIN SORTING-ASSOCIATED PROTEIN"/>
    <property type="match status" value="1"/>
</dbReference>
<evidence type="ECO:0000256" key="7">
    <source>
        <dbReference type="ARBA" id="ARBA00023136"/>
    </source>
</evidence>
<dbReference type="GO" id="GO:0030897">
    <property type="term" value="C:HOPS complex"/>
    <property type="evidence" value="ECO:0007669"/>
    <property type="project" value="UniProtKB-UniRule"/>
</dbReference>
<dbReference type="InterPro" id="IPR057307">
    <property type="entry name" value="PEP5_VPS11_N"/>
</dbReference>
<dbReference type="GO" id="GO:0006904">
    <property type="term" value="P:vesicle docking involved in exocytosis"/>
    <property type="evidence" value="ECO:0007669"/>
    <property type="project" value="TreeGrafter"/>
</dbReference>
<keyword evidence="9" id="KW-0808">Transferase</keyword>
<keyword evidence="7 9" id="KW-0472">Membrane</keyword>
<dbReference type="Pfam" id="PF23356">
    <property type="entry name" value="TPR_PEP5_VPS11"/>
    <property type="match status" value="1"/>
</dbReference>
<dbReference type="InterPro" id="IPR015943">
    <property type="entry name" value="WD40/YVTN_repeat-like_dom_sf"/>
</dbReference>
<accession>A0A1G4J2E5</accession>
<dbReference type="PIRSF" id="PIRSF007860">
    <property type="entry name" value="VPS11"/>
    <property type="match status" value="1"/>
</dbReference>
<dbReference type="EC" id="2.3.2.27" evidence="9"/>
<keyword evidence="15" id="KW-1185">Reference proteome</keyword>
<dbReference type="EMBL" id="LT598466">
    <property type="protein sequence ID" value="SCU83869.1"/>
    <property type="molecule type" value="Genomic_DNA"/>
</dbReference>
<dbReference type="PROSITE" id="PS50089">
    <property type="entry name" value="ZF_RING_2"/>
    <property type="match status" value="1"/>
</dbReference>
<comment type="catalytic activity">
    <reaction evidence="9">
        <text>S-ubiquitinyl-[E2 ubiquitin-conjugating enzyme]-L-cysteine + [acceptor protein]-L-lysine = [E2 ubiquitin-conjugating enzyme]-L-cysteine + N(6)-ubiquitinyl-[acceptor protein]-L-lysine.</text>
        <dbReference type="EC" id="2.3.2.27"/>
    </reaction>
</comment>
<evidence type="ECO:0000256" key="8">
    <source>
        <dbReference type="ARBA" id="ARBA00029433"/>
    </source>
</evidence>
<evidence type="ECO:0000259" key="13">
    <source>
        <dbReference type="PROSITE" id="PS50089"/>
    </source>
</evidence>
<dbReference type="GO" id="GO:0007033">
    <property type="term" value="P:vacuole organization"/>
    <property type="evidence" value="ECO:0007669"/>
    <property type="project" value="TreeGrafter"/>
</dbReference>
<dbReference type="GO" id="GO:0006886">
    <property type="term" value="P:intracellular protein transport"/>
    <property type="evidence" value="ECO:0007669"/>
    <property type="project" value="UniProtKB-UniRule"/>
</dbReference>
<comment type="subunit">
    <text evidence="9">Component of the homotypic vacuole fusion and vacuole protein sorting (HOPS) complex. Component of the class C core vacuole/endosome tethering (CORVET) complex.</text>
</comment>
<dbReference type="GO" id="GO:0061630">
    <property type="term" value="F:ubiquitin protein ligase activity"/>
    <property type="evidence" value="ECO:0007669"/>
    <property type="project" value="UniProtKB-EC"/>
</dbReference>
<proteinExistence type="inferred from homology"/>
<dbReference type="Gene3D" id="2.130.10.10">
    <property type="entry name" value="YVTN repeat-like/Quinoprotein amine dehydrogenase"/>
    <property type="match status" value="1"/>
</dbReference>
<dbReference type="GO" id="GO:0033263">
    <property type="term" value="C:CORVET complex"/>
    <property type="evidence" value="ECO:0007669"/>
    <property type="project" value="UniProtKB-UniRule"/>
</dbReference>
<dbReference type="GO" id="GO:0007032">
    <property type="term" value="P:endosome organization"/>
    <property type="evidence" value="ECO:0007669"/>
    <property type="project" value="TreeGrafter"/>
</dbReference>
<reference evidence="15" key="1">
    <citation type="submission" date="2016-03" db="EMBL/GenBank/DDBJ databases">
        <authorList>
            <person name="Devillers H."/>
        </authorList>
    </citation>
    <scope>NUCLEOTIDE SEQUENCE [LARGE SCALE GENOMIC DNA]</scope>
</reference>
<evidence type="ECO:0000313" key="14">
    <source>
        <dbReference type="EMBL" id="SCU83869.1"/>
    </source>
</evidence>
<dbReference type="SUPFAM" id="SSF50978">
    <property type="entry name" value="WD40 repeat-like"/>
    <property type="match status" value="1"/>
</dbReference>
<protein>
    <recommendedName>
        <fullName evidence="9">E3 ubiquitin-protein ligase PEP5</fullName>
        <ecNumber evidence="9">2.3.2.27</ecNumber>
    </recommendedName>
</protein>
<dbReference type="GO" id="GO:0008270">
    <property type="term" value="F:zinc ion binding"/>
    <property type="evidence" value="ECO:0007669"/>
    <property type="project" value="UniProtKB-KW"/>
</dbReference>
<dbReference type="PROSITE" id="PS50236">
    <property type="entry name" value="CHCR"/>
    <property type="match status" value="1"/>
</dbReference>
<evidence type="ECO:0000256" key="10">
    <source>
        <dbReference type="PROSITE-ProRule" id="PRU00175"/>
    </source>
</evidence>
<comment type="similarity">
    <text evidence="1 9">Belongs to the VPS11 family.</text>
</comment>
<dbReference type="GO" id="GO:0048284">
    <property type="term" value="P:organelle fusion"/>
    <property type="evidence" value="ECO:0007669"/>
    <property type="project" value="TreeGrafter"/>
</dbReference>
<dbReference type="PANTHER" id="PTHR23323:SF24">
    <property type="entry name" value="VACUOLAR PROTEIN SORTING-ASSOCIATED PROTEIN 11 HOMOLOG"/>
    <property type="match status" value="1"/>
</dbReference>